<dbReference type="EMBL" id="PQXM01000710">
    <property type="protein sequence ID" value="TGO70529.1"/>
    <property type="molecule type" value="Genomic_DNA"/>
</dbReference>
<comment type="caution">
    <text evidence="2">The sequence shown here is derived from an EMBL/GenBank/DDBJ whole genome shotgun (WGS) entry which is preliminary data.</text>
</comment>
<keyword evidence="1" id="KW-0472">Membrane</keyword>
<gene>
    <name evidence="2" type="ORF">BELL_0712g00040</name>
</gene>
<reference evidence="2 3" key="1">
    <citation type="submission" date="2017-12" db="EMBL/GenBank/DDBJ databases">
        <title>Comparative genomics of Botrytis spp.</title>
        <authorList>
            <person name="Valero-Jimenez C.A."/>
            <person name="Tapia P."/>
            <person name="Veloso J."/>
            <person name="Silva-Moreno E."/>
            <person name="Staats M."/>
            <person name="Valdes J.H."/>
            <person name="Van Kan J.A.L."/>
        </authorList>
    </citation>
    <scope>NUCLEOTIDE SEQUENCE [LARGE SCALE GENOMIC DNA]</scope>
    <source>
        <strain evidence="2 3">Be9601</strain>
    </source>
</reference>
<accession>A0A4Z1JA41</accession>
<sequence>MRWDHDVVVYLVIIASIAWFQESLSSVLVSSLNRMTQDIPHVSKWMRGVSLLNLTQAIHTELQDLKTSDDWMEQMGESNKRQGGQ</sequence>
<proteinExistence type="predicted"/>
<protein>
    <submittedName>
        <fullName evidence="2">Uncharacterized protein</fullName>
    </submittedName>
</protein>
<name>A0A4Z1JA41_9HELO</name>
<evidence type="ECO:0000313" key="2">
    <source>
        <dbReference type="EMBL" id="TGO70529.1"/>
    </source>
</evidence>
<keyword evidence="1" id="KW-1133">Transmembrane helix</keyword>
<dbReference type="AlphaFoldDB" id="A0A4Z1JA41"/>
<keyword evidence="3" id="KW-1185">Reference proteome</keyword>
<feature type="transmembrane region" description="Helical" evidence="1">
    <location>
        <begin position="7"/>
        <end position="29"/>
    </location>
</feature>
<evidence type="ECO:0000313" key="3">
    <source>
        <dbReference type="Proteomes" id="UP000297229"/>
    </source>
</evidence>
<dbReference type="Proteomes" id="UP000297229">
    <property type="component" value="Unassembled WGS sequence"/>
</dbReference>
<keyword evidence="1" id="KW-0812">Transmembrane</keyword>
<organism evidence="2 3">
    <name type="scientific">Botrytis elliptica</name>
    <dbReference type="NCBI Taxonomy" id="278938"/>
    <lineage>
        <taxon>Eukaryota</taxon>
        <taxon>Fungi</taxon>
        <taxon>Dikarya</taxon>
        <taxon>Ascomycota</taxon>
        <taxon>Pezizomycotina</taxon>
        <taxon>Leotiomycetes</taxon>
        <taxon>Helotiales</taxon>
        <taxon>Sclerotiniaceae</taxon>
        <taxon>Botrytis</taxon>
    </lineage>
</organism>
<evidence type="ECO:0000256" key="1">
    <source>
        <dbReference type="SAM" id="Phobius"/>
    </source>
</evidence>